<feature type="region of interest" description="Disordered" evidence="1">
    <location>
        <begin position="1"/>
        <end position="23"/>
    </location>
</feature>
<organism evidence="2 3">
    <name type="scientific">Rotaria socialis</name>
    <dbReference type="NCBI Taxonomy" id="392032"/>
    <lineage>
        <taxon>Eukaryota</taxon>
        <taxon>Metazoa</taxon>
        <taxon>Spiralia</taxon>
        <taxon>Gnathifera</taxon>
        <taxon>Rotifera</taxon>
        <taxon>Eurotatoria</taxon>
        <taxon>Bdelloidea</taxon>
        <taxon>Philodinida</taxon>
        <taxon>Philodinidae</taxon>
        <taxon>Rotaria</taxon>
    </lineage>
</organism>
<accession>A0A818VCW2</accession>
<reference evidence="2" key="1">
    <citation type="submission" date="2021-02" db="EMBL/GenBank/DDBJ databases">
        <authorList>
            <person name="Nowell W R."/>
        </authorList>
    </citation>
    <scope>NUCLEOTIDE SEQUENCE</scope>
</reference>
<dbReference type="AlphaFoldDB" id="A0A818VCW2"/>
<comment type="caution">
    <text evidence="2">The sequence shown here is derived from an EMBL/GenBank/DDBJ whole genome shotgun (WGS) entry which is preliminary data.</text>
</comment>
<feature type="region of interest" description="Disordered" evidence="1">
    <location>
        <begin position="36"/>
        <end position="62"/>
    </location>
</feature>
<dbReference type="EMBL" id="CAJNYV010004967">
    <property type="protein sequence ID" value="CAF3710859.1"/>
    <property type="molecule type" value="Genomic_DNA"/>
</dbReference>
<gene>
    <name evidence="2" type="ORF">KIK155_LOCUS27313</name>
</gene>
<protein>
    <submittedName>
        <fullName evidence="2">Uncharacterized protein</fullName>
    </submittedName>
</protein>
<sequence>MKRTNHSSERITSKHDINSDLSASNNNSVEQILNIKTDTNASEKKSDRQMAPSQETSVSAVLSSSPTTMTTMVANNMFVLSHYYPVVPYVLSYQQHVHHGVVHSQQIRIALFTNLYSAQYFILVVVIQTPMHVPYPGAHHAIDDPSTLLVTFSPALGSGKYQYFGCPSFPVGLLSCHPSLEPPHVLPSSMSGFHVAHFEATNVLQHLSAAFSATYTSNTYCSSSNYYSINGSRISNSCPKMSFI</sequence>
<evidence type="ECO:0000256" key="1">
    <source>
        <dbReference type="SAM" id="MobiDB-lite"/>
    </source>
</evidence>
<feature type="compositionally biased region" description="Basic and acidic residues" evidence="1">
    <location>
        <begin position="1"/>
        <end position="18"/>
    </location>
</feature>
<proteinExistence type="predicted"/>
<feature type="compositionally biased region" description="Polar residues" evidence="1">
    <location>
        <begin position="51"/>
        <end position="62"/>
    </location>
</feature>
<dbReference type="Proteomes" id="UP000663865">
    <property type="component" value="Unassembled WGS sequence"/>
</dbReference>
<evidence type="ECO:0000313" key="3">
    <source>
        <dbReference type="Proteomes" id="UP000663865"/>
    </source>
</evidence>
<name>A0A818VCW2_9BILA</name>
<evidence type="ECO:0000313" key="2">
    <source>
        <dbReference type="EMBL" id="CAF3710859.1"/>
    </source>
</evidence>